<dbReference type="SUPFAM" id="SSF51735">
    <property type="entry name" value="NAD(P)-binding Rossmann-fold domains"/>
    <property type="match status" value="1"/>
</dbReference>
<keyword evidence="6" id="KW-1185">Reference proteome</keyword>
<dbReference type="InterPro" id="IPR005676">
    <property type="entry name" value="Asp_semi-ald_DH_pep-lack"/>
</dbReference>
<evidence type="ECO:0000256" key="2">
    <source>
        <dbReference type="ARBA" id="ARBA00022857"/>
    </source>
</evidence>
<accession>A0ABZ3F3R9</accession>
<dbReference type="RefSeq" id="WP_342759838.1">
    <property type="nucleotide sequence ID" value="NZ_CP146256.1"/>
</dbReference>
<reference evidence="5 6" key="1">
    <citation type="submission" date="2024-02" db="EMBL/GenBank/DDBJ databases">
        <title>Bacterial strain from lacustrine sediment.</title>
        <authorList>
            <person name="Petit C."/>
            <person name="Fadhlaoui K."/>
        </authorList>
    </citation>
    <scope>NUCLEOTIDE SEQUENCE [LARGE SCALE GENOMIC DNA]</scope>
    <source>
        <strain evidence="5 6">IPX-CK</strain>
    </source>
</reference>
<name>A0ABZ3F3R9_9FIRM</name>
<dbReference type="CDD" id="cd18130">
    <property type="entry name" value="ASADH_C_arch_fung_like"/>
    <property type="match status" value="1"/>
</dbReference>
<dbReference type="InterPro" id="IPR000534">
    <property type="entry name" value="Semialdehyde_DH_NAD-bd"/>
</dbReference>
<dbReference type="SUPFAM" id="SSF55347">
    <property type="entry name" value="Glyceraldehyde-3-phosphate dehydrogenase-like, C-terminal domain"/>
    <property type="match status" value="1"/>
</dbReference>
<evidence type="ECO:0000256" key="1">
    <source>
        <dbReference type="ARBA" id="ARBA00010584"/>
    </source>
</evidence>
<organism evidence="5 6">
    <name type="scientific">Kineothrix sedimenti</name>
    <dbReference type="NCBI Taxonomy" id="3123317"/>
    <lineage>
        <taxon>Bacteria</taxon>
        <taxon>Bacillati</taxon>
        <taxon>Bacillota</taxon>
        <taxon>Clostridia</taxon>
        <taxon>Lachnospirales</taxon>
        <taxon>Lachnospiraceae</taxon>
        <taxon>Kineothrix</taxon>
    </lineage>
</organism>
<dbReference type="Gene3D" id="3.30.360.10">
    <property type="entry name" value="Dihydrodipicolinate Reductase, domain 2"/>
    <property type="match status" value="1"/>
</dbReference>
<dbReference type="EC" id="1.2.1.11" evidence="5"/>
<keyword evidence="2" id="KW-0521">NADP</keyword>
<evidence type="ECO:0000313" key="5">
    <source>
        <dbReference type="EMBL" id="XAH76265.1"/>
    </source>
</evidence>
<dbReference type="CDD" id="cd02315">
    <property type="entry name" value="ScASADH_like_N"/>
    <property type="match status" value="1"/>
</dbReference>
<dbReference type="InterPro" id="IPR051823">
    <property type="entry name" value="ASADH-related"/>
</dbReference>
<evidence type="ECO:0000313" key="6">
    <source>
        <dbReference type="Proteomes" id="UP001451571"/>
    </source>
</evidence>
<dbReference type="PANTHER" id="PTHR46718:SF1">
    <property type="entry name" value="ASPARTATE-SEMIALDEHYDE DEHYDROGENASE"/>
    <property type="match status" value="1"/>
</dbReference>
<dbReference type="PANTHER" id="PTHR46718">
    <property type="entry name" value="ASPARTATE-SEMIALDEHYDE DEHYDROGENASE"/>
    <property type="match status" value="1"/>
</dbReference>
<keyword evidence="3 5" id="KW-0560">Oxidoreductase</keyword>
<dbReference type="SMART" id="SM00859">
    <property type="entry name" value="Semialdhyde_dh"/>
    <property type="match status" value="1"/>
</dbReference>
<evidence type="ECO:0000256" key="3">
    <source>
        <dbReference type="ARBA" id="ARBA00023002"/>
    </source>
</evidence>
<dbReference type="Pfam" id="PF01118">
    <property type="entry name" value="Semialdhyde_dh"/>
    <property type="match status" value="1"/>
</dbReference>
<evidence type="ECO:0000259" key="4">
    <source>
        <dbReference type="SMART" id="SM00859"/>
    </source>
</evidence>
<dbReference type="NCBIfam" id="NF006416">
    <property type="entry name" value="PRK08664.1"/>
    <property type="match status" value="1"/>
</dbReference>
<dbReference type="InterPro" id="IPR012280">
    <property type="entry name" value="Semialdhyde_DH_dimer_dom"/>
</dbReference>
<dbReference type="GO" id="GO:0004073">
    <property type="term" value="F:aspartate-semialdehyde dehydrogenase activity"/>
    <property type="evidence" value="ECO:0007669"/>
    <property type="project" value="UniProtKB-EC"/>
</dbReference>
<gene>
    <name evidence="5" type="primary">asd</name>
    <name evidence="5" type="ORF">V6984_11060</name>
</gene>
<feature type="domain" description="Semialdehyde dehydrogenase NAD-binding" evidence="4">
    <location>
        <begin position="6"/>
        <end position="138"/>
    </location>
</feature>
<dbReference type="Proteomes" id="UP001451571">
    <property type="component" value="Chromosome"/>
</dbReference>
<protein>
    <submittedName>
        <fullName evidence="5">Aspartate-semialdehyde dehydrogenase</fullName>
        <ecNumber evidence="5">1.2.1.11</ecNumber>
    </submittedName>
</protein>
<dbReference type="NCBIfam" id="TIGR00978">
    <property type="entry name" value="asd_EA"/>
    <property type="match status" value="1"/>
</dbReference>
<dbReference type="InterPro" id="IPR036291">
    <property type="entry name" value="NAD(P)-bd_dom_sf"/>
</dbReference>
<sequence length="361" mass="40112">MSDRLKVGILGGTGMVGQRFISLLDNHPWFEVTVIAASPRSAGKTYAEAVGDRWKMTTPMPEAVKNIVVMNVNEVEKVAAGVDFVFSAVDMTKDEIKKIEEEYAKTETPVVSNNSAHRWTPDVPMVVPEINPEHMKVIDFQKKRLGTTRGFIAVKPNCSIQSYAPVLTAWKEFEPYEVVATTYQAISGAGKNFKDWPEMEGNIIPYIGGEEEKSEKEPLRIWGEIKDGEIVPAVSPVITCQCIRVPVLNGHTAAVFVKLKKKATKEQLIEKLINFKGEPQELELPSAPKQFIQYLKEDNRPQVTADVDYEKGMGVSVGRLREDNVYDWKFVGLSHNTVRGAAGGAVLCAELLKAQGYITKK</sequence>
<comment type="similarity">
    <text evidence="1">Belongs to the aspartate-semialdehyde dehydrogenase family.</text>
</comment>
<dbReference type="Pfam" id="PF02774">
    <property type="entry name" value="Semialdhyde_dhC"/>
    <property type="match status" value="1"/>
</dbReference>
<dbReference type="Gene3D" id="3.40.50.720">
    <property type="entry name" value="NAD(P)-binding Rossmann-like Domain"/>
    <property type="match status" value="1"/>
</dbReference>
<dbReference type="PIRSF" id="PIRSF000148">
    <property type="entry name" value="ASA_dh"/>
    <property type="match status" value="1"/>
</dbReference>
<dbReference type="EMBL" id="CP146256">
    <property type="protein sequence ID" value="XAH76265.1"/>
    <property type="molecule type" value="Genomic_DNA"/>
</dbReference>
<proteinExistence type="inferred from homology"/>